<feature type="domain" description="Mechanosensitive ion channel MscS C-terminal" evidence="9">
    <location>
        <begin position="243"/>
        <end position="329"/>
    </location>
</feature>
<feature type="transmembrane region" description="Helical" evidence="7">
    <location>
        <begin position="12"/>
        <end position="33"/>
    </location>
</feature>
<dbReference type="InterPro" id="IPR049142">
    <property type="entry name" value="MS_channel_1st"/>
</dbReference>
<organism evidence="11">
    <name type="scientific">candidate division WOR-3 bacterium</name>
    <dbReference type="NCBI Taxonomy" id="2052148"/>
    <lineage>
        <taxon>Bacteria</taxon>
        <taxon>Bacteria division WOR-3</taxon>
    </lineage>
</organism>
<dbReference type="PANTHER" id="PTHR30566">
    <property type="entry name" value="YNAI-RELATED MECHANOSENSITIVE ION CHANNEL"/>
    <property type="match status" value="1"/>
</dbReference>
<keyword evidence="5 7" id="KW-1133">Transmembrane helix</keyword>
<feature type="transmembrane region" description="Helical" evidence="7">
    <location>
        <begin position="85"/>
        <end position="110"/>
    </location>
</feature>
<reference evidence="11" key="1">
    <citation type="journal article" date="2020" name="mSystems">
        <title>Genome- and Community-Level Interaction Insights into Carbon Utilization and Element Cycling Functions of Hydrothermarchaeota in Hydrothermal Sediment.</title>
        <authorList>
            <person name="Zhou Z."/>
            <person name="Liu Y."/>
            <person name="Xu W."/>
            <person name="Pan J."/>
            <person name="Luo Z.H."/>
            <person name="Li M."/>
        </authorList>
    </citation>
    <scope>NUCLEOTIDE SEQUENCE [LARGE SCALE GENOMIC DNA]</scope>
    <source>
        <strain evidence="11">SpSt-258</strain>
    </source>
</reference>
<dbReference type="GO" id="GO:0055085">
    <property type="term" value="P:transmembrane transport"/>
    <property type="evidence" value="ECO:0007669"/>
    <property type="project" value="InterPro"/>
</dbReference>
<dbReference type="InterPro" id="IPR006685">
    <property type="entry name" value="MscS_channel_2nd"/>
</dbReference>
<sequence>MKLLIMKYILPIGVFLGSIILGVICQVILFNWLKRLTKKTKWRGDEIIIQSLQGWVLFWFIIIGLYFALPQLITDVQALSIINKILLVATILSVTIVLSRIAVGFVDLWTEKIKEAIPKTTILVNITRVFVLIIGILIILHSLGISIAPILAGLGIGGLAVALALQDTLSNLFAGLQIIVSRQLKPGDYVKLSTGEDGYVVDITWRNTTIKEFSNNLIIIPNAKLAQTIVKNYYLPEKGLTVLVQIGVSYESDLEKIEKIVLDVAREVLNEVPGGAKDFEPFVRYNKFGEFSINLSVFLRAEEFASQFLIKHEFIKRLHKRFKQENIKFPYPARMVYLENREKQNL</sequence>
<comment type="similarity">
    <text evidence="2">Belongs to the MscS (TC 1.A.23) family.</text>
</comment>
<dbReference type="Pfam" id="PF21088">
    <property type="entry name" value="MS_channel_1st"/>
    <property type="match status" value="1"/>
</dbReference>
<keyword evidence="6 7" id="KW-0472">Membrane</keyword>
<dbReference type="GO" id="GO:0005886">
    <property type="term" value="C:plasma membrane"/>
    <property type="evidence" value="ECO:0007669"/>
    <property type="project" value="UniProtKB-SubCell"/>
</dbReference>
<evidence type="ECO:0000256" key="2">
    <source>
        <dbReference type="ARBA" id="ARBA00008017"/>
    </source>
</evidence>
<dbReference type="EMBL" id="DSKY01000002">
    <property type="protein sequence ID" value="HDY58000.1"/>
    <property type="molecule type" value="Genomic_DNA"/>
</dbReference>
<gene>
    <name evidence="11" type="ORF">ENP86_00360</name>
</gene>
<comment type="subcellular location">
    <subcellularLocation>
        <location evidence="1">Cell membrane</location>
        <topology evidence="1">Multi-pass membrane protein</topology>
    </subcellularLocation>
</comment>
<keyword evidence="3" id="KW-1003">Cell membrane</keyword>
<feature type="transmembrane region" description="Helical" evidence="7">
    <location>
        <begin position="122"/>
        <end position="140"/>
    </location>
</feature>
<dbReference type="Gene3D" id="1.10.287.1260">
    <property type="match status" value="1"/>
</dbReference>
<dbReference type="Gene3D" id="2.30.30.60">
    <property type="match status" value="1"/>
</dbReference>
<evidence type="ECO:0000256" key="5">
    <source>
        <dbReference type="ARBA" id="ARBA00022989"/>
    </source>
</evidence>
<evidence type="ECO:0000313" key="11">
    <source>
        <dbReference type="EMBL" id="HDY58000.1"/>
    </source>
</evidence>
<dbReference type="Pfam" id="PF21082">
    <property type="entry name" value="MS_channel_3rd"/>
    <property type="match status" value="1"/>
</dbReference>
<feature type="transmembrane region" description="Helical" evidence="7">
    <location>
        <begin position="54"/>
        <end position="73"/>
    </location>
</feature>
<evidence type="ECO:0000256" key="4">
    <source>
        <dbReference type="ARBA" id="ARBA00022692"/>
    </source>
</evidence>
<comment type="caution">
    <text evidence="11">The sequence shown here is derived from an EMBL/GenBank/DDBJ whole genome shotgun (WGS) entry which is preliminary data.</text>
</comment>
<keyword evidence="4 7" id="KW-0812">Transmembrane</keyword>
<evidence type="ECO:0000256" key="1">
    <source>
        <dbReference type="ARBA" id="ARBA00004651"/>
    </source>
</evidence>
<evidence type="ECO:0000256" key="3">
    <source>
        <dbReference type="ARBA" id="ARBA00022475"/>
    </source>
</evidence>
<dbReference type="InterPro" id="IPR011066">
    <property type="entry name" value="MscS_channel_C_sf"/>
</dbReference>
<dbReference type="PANTHER" id="PTHR30566:SF25">
    <property type="entry name" value="INNER MEMBRANE PROTEIN"/>
    <property type="match status" value="1"/>
</dbReference>
<feature type="domain" description="Mechanosensitive ion channel transmembrane helices 2/3" evidence="10">
    <location>
        <begin position="125"/>
        <end position="166"/>
    </location>
</feature>
<dbReference type="Gene3D" id="3.30.70.100">
    <property type="match status" value="1"/>
</dbReference>
<proteinExistence type="inferred from homology"/>
<dbReference type="AlphaFoldDB" id="A0A7V0Z3M1"/>
<name>A0A7V0Z3M1_UNCW3</name>
<protein>
    <submittedName>
        <fullName evidence="11">Mechanosensitive ion channel family protein</fullName>
    </submittedName>
</protein>
<dbReference type="InterPro" id="IPR049278">
    <property type="entry name" value="MS_channel_C"/>
</dbReference>
<feature type="domain" description="Mechanosensitive ion channel MscS" evidence="8">
    <location>
        <begin position="167"/>
        <end position="233"/>
    </location>
</feature>
<evidence type="ECO:0000259" key="8">
    <source>
        <dbReference type="Pfam" id="PF00924"/>
    </source>
</evidence>
<dbReference type="SUPFAM" id="SSF82689">
    <property type="entry name" value="Mechanosensitive channel protein MscS (YggB), C-terminal domain"/>
    <property type="match status" value="1"/>
</dbReference>
<dbReference type="SUPFAM" id="SSF50182">
    <property type="entry name" value="Sm-like ribonucleoproteins"/>
    <property type="match status" value="1"/>
</dbReference>
<evidence type="ECO:0000259" key="10">
    <source>
        <dbReference type="Pfam" id="PF21088"/>
    </source>
</evidence>
<evidence type="ECO:0000256" key="7">
    <source>
        <dbReference type="SAM" id="Phobius"/>
    </source>
</evidence>
<dbReference type="InterPro" id="IPR011014">
    <property type="entry name" value="MscS_channel_TM-2"/>
</dbReference>
<evidence type="ECO:0000256" key="6">
    <source>
        <dbReference type="ARBA" id="ARBA00023136"/>
    </source>
</evidence>
<dbReference type="InterPro" id="IPR010920">
    <property type="entry name" value="LSM_dom_sf"/>
</dbReference>
<accession>A0A7V0Z3M1</accession>
<dbReference type="InterPro" id="IPR023408">
    <property type="entry name" value="MscS_beta-dom_sf"/>
</dbReference>
<dbReference type="Pfam" id="PF00924">
    <property type="entry name" value="MS_channel_2nd"/>
    <property type="match status" value="1"/>
</dbReference>
<dbReference type="SUPFAM" id="SSF82861">
    <property type="entry name" value="Mechanosensitive channel protein MscS (YggB), transmembrane region"/>
    <property type="match status" value="1"/>
</dbReference>
<evidence type="ECO:0000259" key="9">
    <source>
        <dbReference type="Pfam" id="PF21082"/>
    </source>
</evidence>